<keyword evidence="7" id="KW-1185">Reference proteome</keyword>
<dbReference type="Proteomes" id="UP001597267">
    <property type="component" value="Unassembled WGS sequence"/>
</dbReference>
<evidence type="ECO:0000259" key="5">
    <source>
        <dbReference type="Pfam" id="PF00413"/>
    </source>
</evidence>
<gene>
    <name evidence="6" type="ORF">ACFQ5M_05410</name>
</gene>
<reference evidence="7" key="1">
    <citation type="journal article" date="2019" name="Int. J. Syst. Evol. Microbiol.">
        <title>The Global Catalogue of Microorganisms (GCM) 10K type strain sequencing project: providing services to taxonomists for standard genome sequencing and annotation.</title>
        <authorList>
            <consortium name="The Broad Institute Genomics Platform"/>
            <consortium name="The Broad Institute Genome Sequencing Center for Infectious Disease"/>
            <person name="Wu L."/>
            <person name="Ma J."/>
        </authorList>
    </citation>
    <scope>NUCLEOTIDE SEQUENCE [LARGE SCALE GENOMIC DNA]</scope>
    <source>
        <strain evidence="7">CCM 8896</strain>
    </source>
</reference>
<dbReference type="Gene3D" id="3.40.390.10">
    <property type="entry name" value="Collagenase (Catalytic Domain)"/>
    <property type="match status" value="1"/>
</dbReference>
<dbReference type="GO" id="GO:0008237">
    <property type="term" value="F:metallopeptidase activity"/>
    <property type="evidence" value="ECO:0007669"/>
    <property type="project" value="UniProtKB-KW"/>
</dbReference>
<keyword evidence="3 6" id="KW-0378">Hydrolase</keyword>
<evidence type="ECO:0000256" key="3">
    <source>
        <dbReference type="ARBA" id="ARBA00022801"/>
    </source>
</evidence>
<keyword evidence="2" id="KW-0479">Metal-binding</keyword>
<dbReference type="EMBL" id="JBHTOP010000011">
    <property type="protein sequence ID" value="MFD1671525.1"/>
    <property type="molecule type" value="Genomic_DNA"/>
</dbReference>
<keyword evidence="4" id="KW-0862">Zinc</keyword>
<keyword evidence="1" id="KW-0645">Protease</keyword>
<dbReference type="EC" id="3.4.24.-" evidence="6"/>
<dbReference type="InterPro" id="IPR024079">
    <property type="entry name" value="MetalloPept_cat_dom_sf"/>
</dbReference>
<sequence>MKWRKGLLGLGLILGMGYSLMMHHTVSANVHNIETQVSAGVQGLLTQHHRAFEAKTPMETIVKQGQLASVYYYQFESSVSKPVKKAFEAAVVRYNQTGVVQLLPGVGLATQNKITFSMYYKKMDHSPEIQLGLGGPKLLESSWGTVNHGWASLNYAYTEAVSEAAAIHELGHVLGLDHSKNPKSIMYPWAQGKVHISAEDIQTLKLIYKT</sequence>
<keyword evidence="6" id="KW-0482">Metalloprotease</keyword>
<organism evidence="6 7">
    <name type="scientific">Agrilactobacillus yilanensis</name>
    <dbReference type="NCBI Taxonomy" id="2485997"/>
    <lineage>
        <taxon>Bacteria</taxon>
        <taxon>Bacillati</taxon>
        <taxon>Bacillota</taxon>
        <taxon>Bacilli</taxon>
        <taxon>Lactobacillales</taxon>
        <taxon>Lactobacillaceae</taxon>
        <taxon>Agrilactobacillus</taxon>
    </lineage>
</organism>
<dbReference type="InterPro" id="IPR001818">
    <property type="entry name" value="Pept_M10_metallopeptidase"/>
</dbReference>
<evidence type="ECO:0000256" key="2">
    <source>
        <dbReference type="ARBA" id="ARBA00022723"/>
    </source>
</evidence>
<proteinExistence type="predicted"/>
<dbReference type="Pfam" id="PF00413">
    <property type="entry name" value="Peptidase_M10"/>
    <property type="match status" value="1"/>
</dbReference>
<dbReference type="SUPFAM" id="SSF55486">
    <property type="entry name" value="Metalloproteases ('zincins'), catalytic domain"/>
    <property type="match status" value="1"/>
</dbReference>
<evidence type="ECO:0000256" key="1">
    <source>
        <dbReference type="ARBA" id="ARBA00022670"/>
    </source>
</evidence>
<name>A0ABW4J7V0_9LACO</name>
<feature type="domain" description="Peptidase M10 metallopeptidase" evidence="5">
    <location>
        <begin position="157"/>
        <end position="208"/>
    </location>
</feature>
<evidence type="ECO:0000256" key="4">
    <source>
        <dbReference type="ARBA" id="ARBA00022833"/>
    </source>
</evidence>
<accession>A0ABW4J7V0</accession>
<evidence type="ECO:0000313" key="6">
    <source>
        <dbReference type="EMBL" id="MFD1671525.1"/>
    </source>
</evidence>
<evidence type="ECO:0000313" key="7">
    <source>
        <dbReference type="Proteomes" id="UP001597267"/>
    </source>
</evidence>
<protein>
    <submittedName>
        <fullName evidence="6">Matrixin family metalloprotease</fullName>
        <ecNumber evidence="6">3.4.24.-</ecNumber>
    </submittedName>
</protein>
<comment type="caution">
    <text evidence="6">The sequence shown here is derived from an EMBL/GenBank/DDBJ whole genome shotgun (WGS) entry which is preliminary data.</text>
</comment>
<dbReference type="RefSeq" id="WP_125715751.1">
    <property type="nucleotide sequence ID" value="NZ_JBHTOP010000011.1"/>
</dbReference>